<sequence length="269" mass="30091">MVNIEERGRRLHNNNTTSTSPSSSTYASDEEDDHIEPLKSSSRRNSILNFCYGLPTSSTSNSRSNSRTRSRSRSRPNIKIQDAPDAAAVLYSLATRAPIIPASPKQSANNSRRSSVEVREDYAELLEERSRPSSRVNSRANSRSNSRIRDPHHSHPHHSHSHDHTHLTINNLNFNKDSKREKDDHCGSDCATCTNCNTIKDTVLELDESNTPSRIQKPRRKSHEITGPYDTVVDSSSEEESQKVDGVVPAVPADSIERKLGFDMSLLSF</sequence>
<evidence type="ECO:0000256" key="1">
    <source>
        <dbReference type="SAM" id="MobiDB-lite"/>
    </source>
</evidence>
<feature type="compositionally biased region" description="Basic residues" evidence="1">
    <location>
        <begin position="154"/>
        <end position="163"/>
    </location>
</feature>
<feature type="region of interest" description="Disordered" evidence="1">
    <location>
        <begin position="1"/>
        <end position="81"/>
    </location>
</feature>
<feature type="region of interest" description="Disordered" evidence="1">
    <location>
        <begin position="125"/>
        <end position="167"/>
    </location>
</feature>
<evidence type="ECO:0000313" key="2">
    <source>
        <dbReference type="EMBL" id="OAQ34403.1"/>
    </source>
</evidence>
<feature type="compositionally biased region" description="Polar residues" evidence="1">
    <location>
        <begin position="39"/>
        <end position="48"/>
    </location>
</feature>
<dbReference type="EMBL" id="KV442017">
    <property type="protein sequence ID" value="OAQ34403.1"/>
    <property type="molecule type" value="Genomic_DNA"/>
</dbReference>
<reference evidence="2 3" key="1">
    <citation type="submission" date="2016-05" db="EMBL/GenBank/DDBJ databases">
        <title>Genome sequencing reveals origins of a unique bacterial endosymbiosis in the earliest lineages of terrestrial Fungi.</title>
        <authorList>
            <consortium name="DOE Joint Genome Institute"/>
            <person name="Uehling J."/>
            <person name="Gryganskyi A."/>
            <person name="Hameed K."/>
            <person name="Tschaplinski T."/>
            <person name="Misztal P."/>
            <person name="Wu S."/>
            <person name="Desiro A."/>
            <person name="Vande Pol N."/>
            <person name="Du Z.-Y."/>
            <person name="Zienkiewicz A."/>
            <person name="Zienkiewicz K."/>
            <person name="Morin E."/>
            <person name="Tisserant E."/>
            <person name="Splivallo R."/>
            <person name="Hainaut M."/>
            <person name="Henrissat B."/>
            <person name="Ohm R."/>
            <person name="Kuo A."/>
            <person name="Yan J."/>
            <person name="Lipzen A."/>
            <person name="Nolan M."/>
            <person name="Labutti K."/>
            <person name="Barry K."/>
            <person name="Goldstein A."/>
            <person name="Labbe J."/>
            <person name="Schadt C."/>
            <person name="Tuskan G."/>
            <person name="Grigoriev I."/>
            <person name="Martin F."/>
            <person name="Vilgalys R."/>
            <person name="Bonito G."/>
        </authorList>
    </citation>
    <scope>NUCLEOTIDE SEQUENCE [LARGE SCALE GENOMIC DNA]</scope>
    <source>
        <strain evidence="2 3">AG-77</strain>
    </source>
</reference>
<feature type="compositionally biased region" description="Basic residues" evidence="1">
    <location>
        <begin position="66"/>
        <end position="76"/>
    </location>
</feature>
<evidence type="ECO:0000313" key="3">
    <source>
        <dbReference type="Proteomes" id="UP000078512"/>
    </source>
</evidence>
<gene>
    <name evidence="2" type="ORF">K457DRAFT_133436</name>
</gene>
<accession>A0A197KB46</accession>
<dbReference type="OrthoDB" id="2418437at2759"/>
<proteinExistence type="predicted"/>
<name>A0A197KB46_9FUNG</name>
<dbReference type="AlphaFoldDB" id="A0A197KB46"/>
<keyword evidence="3" id="KW-1185">Reference proteome</keyword>
<protein>
    <submittedName>
        <fullName evidence="2">Uncharacterized protein</fullName>
    </submittedName>
</protein>
<feature type="compositionally biased region" description="Low complexity" evidence="1">
    <location>
        <begin position="133"/>
        <end position="145"/>
    </location>
</feature>
<feature type="compositionally biased region" description="Low complexity" evidence="1">
    <location>
        <begin position="13"/>
        <end position="25"/>
    </location>
</feature>
<feature type="compositionally biased region" description="Low complexity" evidence="1">
    <location>
        <begin position="56"/>
        <end position="65"/>
    </location>
</feature>
<organism evidence="2 3">
    <name type="scientific">Linnemannia elongata AG-77</name>
    <dbReference type="NCBI Taxonomy" id="1314771"/>
    <lineage>
        <taxon>Eukaryota</taxon>
        <taxon>Fungi</taxon>
        <taxon>Fungi incertae sedis</taxon>
        <taxon>Mucoromycota</taxon>
        <taxon>Mortierellomycotina</taxon>
        <taxon>Mortierellomycetes</taxon>
        <taxon>Mortierellales</taxon>
        <taxon>Mortierellaceae</taxon>
        <taxon>Linnemannia</taxon>
    </lineage>
</organism>
<feature type="region of interest" description="Disordered" evidence="1">
    <location>
        <begin position="209"/>
        <end position="246"/>
    </location>
</feature>
<dbReference type="Proteomes" id="UP000078512">
    <property type="component" value="Unassembled WGS sequence"/>
</dbReference>